<evidence type="ECO:0000256" key="1">
    <source>
        <dbReference type="SAM" id="MobiDB-lite"/>
    </source>
</evidence>
<keyword evidence="2" id="KW-1185">Reference proteome</keyword>
<feature type="compositionally biased region" description="Acidic residues" evidence="1">
    <location>
        <begin position="161"/>
        <end position="170"/>
    </location>
</feature>
<reference evidence="2" key="1">
    <citation type="submission" date="2025-05" db="UniProtKB">
        <authorList>
            <consortium name="RefSeq"/>
        </authorList>
    </citation>
    <scope>NUCLEOTIDE SEQUENCE [LARGE SCALE GENOMIC DNA]</scope>
</reference>
<organism evidence="2 3">
    <name type="scientific">Pogona vitticeps</name>
    <name type="common">central bearded dragon</name>
    <dbReference type="NCBI Taxonomy" id="103695"/>
    <lineage>
        <taxon>Eukaryota</taxon>
        <taxon>Metazoa</taxon>
        <taxon>Chordata</taxon>
        <taxon>Craniata</taxon>
        <taxon>Vertebrata</taxon>
        <taxon>Euteleostomi</taxon>
        <taxon>Lepidosauria</taxon>
        <taxon>Squamata</taxon>
        <taxon>Bifurcata</taxon>
        <taxon>Unidentata</taxon>
        <taxon>Episquamata</taxon>
        <taxon>Toxicofera</taxon>
        <taxon>Iguania</taxon>
        <taxon>Acrodonta</taxon>
        <taxon>Agamidae</taxon>
        <taxon>Amphibolurinae</taxon>
        <taxon>Pogona</taxon>
    </lineage>
</organism>
<feature type="compositionally biased region" description="Low complexity" evidence="1">
    <location>
        <begin position="1"/>
        <end position="34"/>
    </location>
</feature>
<protein>
    <submittedName>
        <fullName evidence="3">Uncharacterized protein isoform X2</fullName>
    </submittedName>
</protein>
<dbReference type="RefSeq" id="XP_072848598.1">
    <property type="nucleotide sequence ID" value="XM_072992497.1"/>
</dbReference>
<feature type="region of interest" description="Disordered" evidence="1">
    <location>
        <begin position="134"/>
        <end position="218"/>
    </location>
</feature>
<feature type="region of interest" description="Disordered" evidence="1">
    <location>
        <begin position="1"/>
        <end position="81"/>
    </location>
</feature>
<dbReference type="GeneID" id="140704922"/>
<reference evidence="3" key="2">
    <citation type="submission" date="2025-08" db="UniProtKB">
        <authorList>
            <consortium name="RefSeq"/>
        </authorList>
    </citation>
    <scope>IDENTIFICATION</scope>
</reference>
<evidence type="ECO:0000313" key="3">
    <source>
        <dbReference type="RefSeq" id="XP_072848598.1"/>
    </source>
</evidence>
<gene>
    <name evidence="3" type="primary">LOC140704922</name>
</gene>
<proteinExistence type="predicted"/>
<evidence type="ECO:0000313" key="2">
    <source>
        <dbReference type="Proteomes" id="UP001652642"/>
    </source>
</evidence>
<dbReference type="Proteomes" id="UP001652642">
    <property type="component" value="Chromosome 2"/>
</dbReference>
<accession>A0ABM5FT86</accession>
<name>A0ABM5FT86_9SAUR</name>
<sequence>MPLPAELIPPSSPIAPASPAESLPARPSRASPRAHSVIQVPEPTEPARKKKRKTKHLEPEAPAPPLAPAQQPSSSIPFGLSGPTLSPFDVASFMAFQQWQGFCKQFQQLSPYAATTCQGPTAVPQFLAPPVTASTMPSVPPVQKPPATSQIDPCVDRDDFLDFGSEDEEGSPGSSPNHSPFPPSASESDEDDQAGLPPPDTPAKVPTVGSHPPSPSENYTAYTQLVRRMAEVLDMSVVQPTLPKSDKVFEDMVKDQLAPIKLTFIPSLLTLAKETWARPSASLLVPRRAGNLYKVHGDDTDFLQLHPTPKLLGN</sequence>